<evidence type="ECO:0000256" key="14">
    <source>
        <dbReference type="ARBA" id="ARBA00031571"/>
    </source>
</evidence>
<feature type="transmembrane region" description="Helical" evidence="18">
    <location>
        <begin position="308"/>
        <end position="328"/>
    </location>
</feature>
<evidence type="ECO:0000256" key="18">
    <source>
        <dbReference type="SAM" id="Phobius"/>
    </source>
</evidence>
<feature type="domain" description="NADH:quinone oxidoreductase/Mrp antiporter transmembrane" evidence="19">
    <location>
        <begin position="127"/>
        <end position="423"/>
    </location>
</feature>
<dbReference type="NCBIfam" id="NF005141">
    <property type="entry name" value="PRK06590.1"/>
    <property type="match status" value="1"/>
</dbReference>
<dbReference type="GO" id="GO:0012505">
    <property type="term" value="C:endomembrane system"/>
    <property type="evidence" value="ECO:0007669"/>
    <property type="project" value="UniProtKB-SubCell"/>
</dbReference>
<dbReference type="EMBL" id="CP061738">
    <property type="protein sequence ID" value="QOD37873.1"/>
    <property type="molecule type" value="Genomic_DNA"/>
</dbReference>
<feature type="transmembrane region" description="Helical" evidence="18">
    <location>
        <begin position="283"/>
        <end position="301"/>
    </location>
</feature>
<feature type="transmembrane region" description="Helical" evidence="18">
    <location>
        <begin position="457"/>
        <end position="478"/>
    </location>
</feature>
<dbReference type="GO" id="GO:0003954">
    <property type="term" value="F:NADH dehydrogenase activity"/>
    <property type="evidence" value="ECO:0007669"/>
    <property type="project" value="TreeGrafter"/>
</dbReference>
<evidence type="ECO:0000256" key="13">
    <source>
        <dbReference type="ARBA" id="ARBA00023136"/>
    </source>
</evidence>
<evidence type="ECO:0000256" key="10">
    <source>
        <dbReference type="ARBA" id="ARBA00022989"/>
    </source>
</evidence>
<evidence type="ECO:0000256" key="3">
    <source>
        <dbReference type="ARBA" id="ARBA00019904"/>
    </source>
</evidence>
<evidence type="ECO:0000256" key="17">
    <source>
        <dbReference type="RuleBase" id="RU000320"/>
    </source>
</evidence>
<dbReference type="Pfam" id="PF00361">
    <property type="entry name" value="Proton_antipo_M"/>
    <property type="match status" value="1"/>
</dbReference>
<evidence type="ECO:0000256" key="12">
    <source>
        <dbReference type="ARBA" id="ARBA00023075"/>
    </source>
</evidence>
<evidence type="ECO:0000313" key="23">
    <source>
        <dbReference type="Proteomes" id="UP000516514"/>
    </source>
</evidence>
<evidence type="ECO:0000259" key="21">
    <source>
        <dbReference type="Pfam" id="PF06455"/>
    </source>
</evidence>
<feature type="transmembrane region" description="Helical" evidence="18">
    <location>
        <begin position="110"/>
        <end position="127"/>
    </location>
</feature>
<evidence type="ECO:0000256" key="6">
    <source>
        <dbReference type="ARBA" id="ARBA00022660"/>
    </source>
</evidence>
<dbReference type="InterPro" id="IPR018393">
    <property type="entry name" value="NADHpl_OxRdtase_5_subgr"/>
</dbReference>
<sequence length="618" mass="69923">MMYILKLIVFLPLLSSLFAGFFRRDIFSQLITTTGIGISTMLSWYVFLTFSENYHLVLFPLFSLSVLKVNWAISVDALSSLMLIVVTTVSLVVHLYSIGYMEHDKGKSRFFSYLSLFTFCMIVLVVSDNFVQLFFGWEGVGLCSYLLIGFWFQKYSANNAAFKAFVVNRIGDFALLIGIFLIYYTFHSLKFTEVFDTADFLGTQNIKAFCCEFKIIHIICVLLFVGCMGKSAQLGLHVWLPDAMEGPTPVSALIHAATMVTAGIFLVAKCSPLFELSNVVRELIVIVGALTAFFAATVAITQNDIKKIIAYSTCSQLGYMFMACGLSAYNVAVFHLMTHAFFKALLFLGAGNVIHAMHHEQNIQKMGNCWKKIPYTYAFMWTGSLALSGIFPFAGFYSKDLIIEHAYSADSFAFLVSLIVAFFTAFYSWRLLLLVFHSQKQSKVNIHEAPKIMLVPLLILAFGSIFSGIWGANILNVTSNAFWKSSLVVVNEHEVHNFFIKLLPTLASLSGIALAYLVYRYQKFKQIESKFLLKFLQNKWYFDEVYEFFIIAPMKFISRLLWKFDVKAIDSFGPNGVVRLVNECSKSSIRLQTGYIFDYAFIMFVTLIISALYIIGIK</sequence>
<dbReference type="GO" id="GO:0016020">
    <property type="term" value="C:membrane"/>
    <property type="evidence" value="ECO:0007669"/>
    <property type="project" value="UniProtKB-SubCell"/>
</dbReference>
<feature type="transmembrane region" description="Helical" evidence="18">
    <location>
        <begin position="596"/>
        <end position="615"/>
    </location>
</feature>
<feature type="transmembrane region" description="Helical" evidence="18">
    <location>
        <begin position="250"/>
        <end position="268"/>
    </location>
</feature>
<evidence type="ECO:0000256" key="11">
    <source>
        <dbReference type="ARBA" id="ARBA00023027"/>
    </source>
</evidence>
<feature type="transmembrane region" description="Helical" evidence="18">
    <location>
        <begin position="206"/>
        <end position="229"/>
    </location>
</feature>
<dbReference type="AlphaFoldDB" id="A0A7L7YKX2"/>
<dbReference type="InterPro" id="IPR003945">
    <property type="entry name" value="NU5C-like"/>
</dbReference>
<feature type="transmembrane region" description="Helical" evidence="18">
    <location>
        <begin position="164"/>
        <end position="186"/>
    </location>
</feature>
<reference evidence="22 23" key="1">
    <citation type="submission" date="2020-09" db="EMBL/GenBank/DDBJ databases">
        <title>An Earliest Endosymbiont, Wolbachia massiliensis sp. nov., Strain PL13 From the Bed Bug (Cimex hemipterius), Type strain of a New supergroup T.</title>
        <authorList>
            <person name="Laidoudi Y."/>
            <person name="Levasseur A."/>
            <person name="Medkour H."/>
            <person name="Maaloum M."/>
            <person name="BenKhedher M."/>
            <person name="Sambou M."/>
            <person name="Bassene H."/>
            <person name="Davoust B."/>
            <person name="Fenollar F."/>
            <person name="Raoult D."/>
            <person name="Mediannikov O."/>
        </authorList>
    </citation>
    <scope>NUCLEOTIDE SEQUENCE [LARGE SCALE GENOMIC DNA]</scope>
    <source>
        <strain evidence="22 23">PL13</strain>
    </source>
</reference>
<keyword evidence="8" id="KW-1278">Translocase</keyword>
<organism evidence="22 23">
    <name type="scientific">Candidatus Wolbachia massiliensis</name>
    <dbReference type="NCBI Taxonomy" id="1845000"/>
    <lineage>
        <taxon>Bacteria</taxon>
        <taxon>Pseudomonadati</taxon>
        <taxon>Pseudomonadota</taxon>
        <taxon>Alphaproteobacteria</taxon>
        <taxon>Rickettsiales</taxon>
        <taxon>Anaplasmataceae</taxon>
        <taxon>Wolbachieae</taxon>
        <taxon>Wolbachia</taxon>
    </lineage>
</organism>
<evidence type="ECO:0000259" key="20">
    <source>
        <dbReference type="Pfam" id="PF00662"/>
    </source>
</evidence>
<evidence type="ECO:0000256" key="16">
    <source>
        <dbReference type="ARBA" id="ARBA00049551"/>
    </source>
</evidence>
<evidence type="ECO:0000256" key="7">
    <source>
        <dbReference type="ARBA" id="ARBA00022692"/>
    </source>
</evidence>
<protein>
    <recommendedName>
        <fullName evidence="3">NADH-quinone oxidoreductase subunit L</fullName>
        <ecNumber evidence="2">7.1.1.2</ecNumber>
    </recommendedName>
    <alternativeName>
        <fullName evidence="14">NADH dehydrogenase I subunit L</fullName>
    </alternativeName>
    <alternativeName>
        <fullName evidence="4">NADH-ubiquinone oxidoreductase chain 5</fullName>
    </alternativeName>
    <alternativeName>
        <fullName evidence="15">NDH-1 subunit L</fullName>
    </alternativeName>
</protein>
<dbReference type="PANTHER" id="PTHR42829">
    <property type="entry name" value="NADH-UBIQUINONE OXIDOREDUCTASE CHAIN 5"/>
    <property type="match status" value="1"/>
</dbReference>
<evidence type="ECO:0000256" key="1">
    <source>
        <dbReference type="ARBA" id="ARBA00004127"/>
    </source>
</evidence>
<feature type="transmembrane region" description="Helical" evidence="18">
    <location>
        <begin position="54"/>
        <end position="73"/>
    </location>
</feature>
<dbReference type="PANTHER" id="PTHR42829:SF2">
    <property type="entry name" value="NADH-UBIQUINONE OXIDOREDUCTASE CHAIN 5"/>
    <property type="match status" value="1"/>
</dbReference>
<dbReference type="GO" id="GO:0008137">
    <property type="term" value="F:NADH dehydrogenase (ubiquinone) activity"/>
    <property type="evidence" value="ECO:0007669"/>
    <property type="project" value="UniProtKB-EC"/>
</dbReference>
<feature type="domain" description="NADH dehydrogenase subunit 5 C-terminal" evidence="21">
    <location>
        <begin position="427"/>
        <end position="613"/>
    </location>
</feature>
<dbReference type="Proteomes" id="UP000516514">
    <property type="component" value="Chromosome"/>
</dbReference>
<feature type="transmembrane region" description="Helical" evidence="18">
    <location>
        <begin position="133"/>
        <end position="152"/>
    </location>
</feature>
<dbReference type="InterPro" id="IPR001750">
    <property type="entry name" value="ND/Mrp_TM"/>
</dbReference>
<evidence type="ECO:0000256" key="4">
    <source>
        <dbReference type="ARBA" id="ARBA00021096"/>
    </source>
</evidence>
<dbReference type="NCBIfam" id="TIGR01974">
    <property type="entry name" value="NDH_I_L"/>
    <property type="match status" value="1"/>
</dbReference>
<evidence type="ECO:0000259" key="19">
    <source>
        <dbReference type="Pfam" id="PF00361"/>
    </source>
</evidence>
<keyword evidence="5" id="KW-0813">Transport</keyword>
<dbReference type="GO" id="GO:0042773">
    <property type="term" value="P:ATP synthesis coupled electron transport"/>
    <property type="evidence" value="ECO:0007669"/>
    <property type="project" value="InterPro"/>
</dbReference>
<keyword evidence="9" id="KW-0249">Electron transport</keyword>
<evidence type="ECO:0000256" key="9">
    <source>
        <dbReference type="ARBA" id="ARBA00022982"/>
    </source>
</evidence>
<name>A0A7L7YKX2_9RICK</name>
<keyword evidence="13 18" id="KW-0472">Membrane</keyword>
<dbReference type="Pfam" id="PF00662">
    <property type="entry name" value="Proton_antipo_N"/>
    <property type="match status" value="1"/>
</dbReference>
<keyword evidence="6" id="KW-0679">Respiratory chain</keyword>
<dbReference type="InterPro" id="IPR001516">
    <property type="entry name" value="Proton_antipo_N"/>
</dbReference>
<evidence type="ECO:0000256" key="2">
    <source>
        <dbReference type="ARBA" id="ARBA00012944"/>
    </source>
</evidence>
<dbReference type="InterPro" id="IPR010934">
    <property type="entry name" value="NADH_DH_su5_C"/>
</dbReference>
<evidence type="ECO:0000256" key="5">
    <source>
        <dbReference type="ARBA" id="ARBA00022448"/>
    </source>
</evidence>
<keyword evidence="7 17" id="KW-0812">Transmembrane</keyword>
<evidence type="ECO:0000256" key="8">
    <source>
        <dbReference type="ARBA" id="ARBA00022967"/>
    </source>
</evidence>
<dbReference type="KEGG" id="wms:ID128_03315"/>
<dbReference type="Gene3D" id="1.20.5.2700">
    <property type="match status" value="1"/>
</dbReference>
<dbReference type="PRINTS" id="PR01435">
    <property type="entry name" value="NPOXDRDTASE5"/>
</dbReference>
<feature type="transmembrane region" description="Helical" evidence="18">
    <location>
        <begin position="79"/>
        <end position="98"/>
    </location>
</feature>
<keyword evidence="10 18" id="KW-1133">Transmembrane helix</keyword>
<evidence type="ECO:0000256" key="15">
    <source>
        <dbReference type="ARBA" id="ARBA00032795"/>
    </source>
</evidence>
<feature type="domain" description="NADH-Ubiquinone oxidoreductase (complex I) chain 5 N-terminal" evidence="20">
    <location>
        <begin position="64"/>
        <end position="111"/>
    </location>
</feature>
<dbReference type="GO" id="GO:0015990">
    <property type="term" value="P:electron transport coupled proton transport"/>
    <property type="evidence" value="ECO:0007669"/>
    <property type="project" value="TreeGrafter"/>
</dbReference>
<feature type="transmembrane region" description="Helical" evidence="18">
    <location>
        <begin position="375"/>
        <end position="397"/>
    </location>
</feature>
<feature type="transmembrane region" description="Helical" evidence="18">
    <location>
        <begin position="29"/>
        <end position="47"/>
    </location>
</feature>
<dbReference type="Pfam" id="PF06455">
    <property type="entry name" value="NADH5_C"/>
    <property type="match status" value="1"/>
</dbReference>
<evidence type="ECO:0000313" key="22">
    <source>
        <dbReference type="EMBL" id="QOD37873.1"/>
    </source>
</evidence>
<feature type="transmembrane region" description="Helical" evidence="18">
    <location>
        <begin position="412"/>
        <end position="436"/>
    </location>
</feature>
<keyword evidence="12" id="KW-0830">Ubiquinone</keyword>
<comment type="subcellular location">
    <subcellularLocation>
        <location evidence="1">Endomembrane system</location>
        <topology evidence="1">Multi-pass membrane protein</topology>
    </subcellularLocation>
    <subcellularLocation>
        <location evidence="17">Membrane</location>
        <topology evidence="17">Multi-pass membrane protein</topology>
    </subcellularLocation>
</comment>
<dbReference type="EC" id="7.1.1.2" evidence="2"/>
<accession>A0A7L7YKX2</accession>
<gene>
    <name evidence="22" type="primary">nuoL</name>
    <name evidence="22" type="ORF">ID128_03315</name>
</gene>
<comment type="catalytic activity">
    <reaction evidence="16">
        <text>a ubiquinone + NADH + 5 H(+)(in) = a ubiquinol + NAD(+) + 4 H(+)(out)</text>
        <dbReference type="Rhea" id="RHEA:29091"/>
        <dbReference type="Rhea" id="RHEA-COMP:9565"/>
        <dbReference type="Rhea" id="RHEA-COMP:9566"/>
        <dbReference type="ChEBI" id="CHEBI:15378"/>
        <dbReference type="ChEBI" id="CHEBI:16389"/>
        <dbReference type="ChEBI" id="CHEBI:17976"/>
        <dbReference type="ChEBI" id="CHEBI:57540"/>
        <dbReference type="ChEBI" id="CHEBI:57945"/>
        <dbReference type="EC" id="7.1.1.2"/>
    </reaction>
</comment>
<dbReference type="RefSeq" id="WP_191110703.1">
    <property type="nucleotide sequence ID" value="NZ_CP061738.1"/>
</dbReference>
<dbReference type="PRINTS" id="PR01434">
    <property type="entry name" value="NADHDHGNASE5"/>
</dbReference>
<keyword evidence="23" id="KW-1185">Reference proteome</keyword>
<proteinExistence type="predicted"/>
<feature type="transmembrane region" description="Helical" evidence="18">
    <location>
        <begin position="540"/>
        <end position="562"/>
    </location>
</feature>
<feature type="transmembrane region" description="Helical" evidence="18">
    <location>
        <begin position="498"/>
        <end position="519"/>
    </location>
</feature>
<feature type="transmembrane region" description="Helical" evidence="18">
    <location>
        <begin position="334"/>
        <end position="354"/>
    </location>
</feature>
<keyword evidence="11" id="KW-0520">NAD</keyword>